<dbReference type="InterPro" id="IPR022742">
    <property type="entry name" value="Hydrolase_4"/>
</dbReference>
<dbReference type="PANTHER" id="PTHR11614">
    <property type="entry name" value="PHOSPHOLIPASE-RELATED"/>
    <property type="match status" value="1"/>
</dbReference>
<dbReference type="RefSeq" id="WP_091986589.1">
    <property type="nucleotide sequence ID" value="NZ_FOLO01000028.1"/>
</dbReference>
<accession>A0A1I1NYR1</accession>
<dbReference type="SUPFAM" id="SSF53474">
    <property type="entry name" value="alpha/beta-Hydrolases"/>
    <property type="match status" value="1"/>
</dbReference>
<dbReference type="Pfam" id="PF12146">
    <property type="entry name" value="Hydrolase_4"/>
    <property type="match status" value="1"/>
</dbReference>
<dbReference type="Gene3D" id="3.40.50.1820">
    <property type="entry name" value="alpha/beta hydrolase"/>
    <property type="match status" value="1"/>
</dbReference>
<dbReference type="EMBL" id="FOLO01000028">
    <property type="protein sequence ID" value="SFD02729.1"/>
    <property type="molecule type" value="Genomic_DNA"/>
</dbReference>
<dbReference type="Proteomes" id="UP000198862">
    <property type="component" value="Unassembled WGS sequence"/>
</dbReference>
<dbReference type="AlphaFoldDB" id="A0A1I1NYR1"/>
<evidence type="ECO:0000313" key="2">
    <source>
        <dbReference type="EMBL" id="SFD02729.1"/>
    </source>
</evidence>
<dbReference type="OrthoDB" id="9788260at2"/>
<organism evidence="2 3">
    <name type="scientific">Pseudoalteromonas denitrificans DSM 6059</name>
    <dbReference type="NCBI Taxonomy" id="1123010"/>
    <lineage>
        <taxon>Bacteria</taxon>
        <taxon>Pseudomonadati</taxon>
        <taxon>Pseudomonadota</taxon>
        <taxon>Gammaproteobacteria</taxon>
        <taxon>Alteromonadales</taxon>
        <taxon>Pseudoalteromonadaceae</taxon>
        <taxon>Pseudoalteromonas</taxon>
    </lineage>
</organism>
<evidence type="ECO:0000259" key="1">
    <source>
        <dbReference type="Pfam" id="PF12146"/>
    </source>
</evidence>
<proteinExistence type="predicted"/>
<dbReference type="InterPro" id="IPR051044">
    <property type="entry name" value="MAG_DAG_Lipase"/>
</dbReference>
<dbReference type="STRING" id="1123010.SAMN02745724_03241"/>
<sequence length="322" mass="36579">MFYSQENKLLNKQNEIMQFWQTQICQGILNTQDANLAYAYALPKVEENTLFTIVICSGRIESLLKYKELIWEFNKNNIAVFILDHRGQGLSSRALKNSHIGHIDSFDQYSADFNQFNLQVVNKVNHKTKFLLAHSMGCVIACDYLNNYAHSFEKVVLCSPMFGINTGNIPLWLAKMLALILDKLGLGGGYAPGQSNYQITSFIDNELTQSETRYQIFTDCYQSTEQIKLGGTSISWLNAAFNAMKKAMEHPIKLPCLILQAQADTIVSNRAQTSLHKKMPLSQLEILENGKHELLCETDIIRQKTMSLIYQFCDFDTTDKGS</sequence>
<feature type="domain" description="Serine aminopeptidase S33" evidence="1">
    <location>
        <begin position="52"/>
        <end position="299"/>
    </location>
</feature>
<protein>
    <submittedName>
        <fullName evidence="2">Lysophospholipase</fullName>
    </submittedName>
</protein>
<reference evidence="2 3" key="1">
    <citation type="submission" date="2016-10" db="EMBL/GenBank/DDBJ databases">
        <authorList>
            <person name="de Groot N.N."/>
        </authorList>
    </citation>
    <scope>NUCLEOTIDE SEQUENCE [LARGE SCALE GENOMIC DNA]</scope>
    <source>
        <strain evidence="2 3">DSM 6059</strain>
    </source>
</reference>
<name>A0A1I1NYR1_9GAMM</name>
<gene>
    <name evidence="2" type="ORF">SAMN02745724_03241</name>
</gene>
<evidence type="ECO:0000313" key="3">
    <source>
        <dbReference type="Proteomes" id="UP000198862"/>
    </source>
</evidence>
<keyword evidence="3" id="KW-1185">Reference proteome</keyword>
<dbReference type="InterPro" id="IPR029058">
    <property type="entry name" value="AB_hydrolase_fold"/>
</dbReference>